<dbReference type="Proteomes" id="UP000789366">
    <property type="component" value="Unassembled WGS sequence"/>
</dbReference>
<proteinExistence type="predicted"/>
<feature type="non-terminal residue" evidence="1">
    <location>
        <position position="44"/>
    </location>
</feature>
<keyword evidence="2" id="KW-1185">Reference proteome</keyword>
<dbReference type="EMBL" id="CAJVPW010044160">
    <property type="protein sequence ID" value="CAG8753503.1"/>
    <property type="molecule type" value="Genomic_DNA"/>
</dbReference>
<accession>A0ACA9QLZ3</accession>
<gene>
    <name evidence="1" type="ORF">SPELUC_LOCUS14646</name>
</gene>
<sequence length="44" mass="5378">YPNCKFLFEYKRDEEQNNKRKHDESFNLDNEESFSSNDSENSNK</sequence>
<organism evidence="1 2">
    <name type="scientific">Cetraspora pellucida</name>
    <dbReference type="NCBI Taxonomy" id="1433469"/>
    <lineage>
        <taxon>Eukaryota</taxon>
        <taxon>Fungi</taxon>
        <taxon>Fungi incertae sedis</taxon>
        <taxon>Mucoromycota</taxon>
        <taxon>Glomeromycotina</taxon>
        <taxon>Glomeromycetes</taxon>
        <taxon>Diversisporales</taxon>
        <taxon>Gigasporaceae</taxon>
        <taxon>Cetraspora</taxon>
    </lineage>
</organism>
<evidence type="ECO:0000313" key="1">
    <source>
        <dbReference type="EMBL" id="CAG8753503.1"/>
    </source>
</evidence>
<protein>
    <submittedName>
        <fullName evidence="1">7551_t:CDS:1</fullName>
    </submittedName>
</protein>
<reference evidence="1" key="1">
    <citation type="submission" date="2021-06" db="EMBL/GenBank/DDBJ databases">
        <authorList>
            <person name="Kallberg Y."/>
            <person name="Tangrot J."/>
            <person name="Rosling A."/>
        </authorList>
    </citation>
    <scope>NUCLEOTIDE SEQUENCE</scope>
    <source>
        <strain evidence="1">28 12/20/2015</strain>
    </source>
</reference>
<evidence type="ECO:0000313" key="2">
    <source>
        <dbReference type="Proteomes" id="UP000789366"/>
    </source>
</evidence>
<comment type="caution">
    <text evidence="1">The sequence shown here is derived from an EMBL/GenBank/DDBJ whole genome shotgun (WGS) entry which is preliminary data.</text>
</comment>
<name>A0ACA9QLZ3_9GLOM</name>
<feature type="non-terminal residue" evidence="1">
    <location>
        <position position="1"/>
    </location>
</feature>